<feature type="compositionally biased region" description="Polar residues" evidence="1">
    <location>
        <begin position="1173"/>
        <end position="1182"/>
    </location>
</feature>
<dbReference type="Proteomes" id="UP001203852">
    <property type="component" value="Unassembled WGS sequence"/>
</dbReference>
<feature type="region of interest" description="Disordered" evidence="1">
    <location>
        <begin position="812"/>
        <end position="843"/>
    </location>
</feature>
<gene>
    <name evidence="2" type="ORF">EDD36DRAFT_230913</name>
</gene>
<dbReference type="EMBL" id="MU404353">
    <property type="protein sequence ID" value="KAI1614524.1"/>
    <property type="molecule type" value="Genomic_DNA"/>
</dbReference>
<evidence type="ECO:0000256" key="1">
    <source>
        <dbReference type="SAM" id="MobiDB-lite"/>
    </source>
</evidence>
<feature type="compositionally biased region" description="Polar residues" evidence="1">
    <location>
        <begin position="266"/>
        <end position="282"/>
    </location>
</feature>
<feature type="region of interest" description="Disordered" evidence="1">
    <location>
        <begin position="641"/>
        <end position="661"/>
    </location>
</feature>
<feature type="region of interest" description="Disordered" evidence="1">
    <location>
        <begin position="748"/>
        <end position="777"/>
    </location>
</feature>
<reference evidence="2" key="1">
    <citation type="journal article" date="2022" name="bioRxiv">
        <title>Deciphering the potential niche of two novel black yeast fungi from a biological soil crust based on their genomes, phenotypes, and melanin regulation.</title>
        <authorList>
            <consortium name="DOE Joint Genome Institute"/>
            <person name="Carr E.C."/>
            <person name="Barton Q."/>
            <person name="Grambo S."/>
            <person name="Sullivan M."/>
            <person name="Renfro C.M."/>
            <person name="Kuo A."/>
            <person name="Pangilinan J."/>
            <person name="Lipzen A."/>
            <person name="Keymanesh K."/>
            <person name="Savage E."/>
            <person name="Barry K."/>
            <person name="Grigoriev I.V."/>
            <person name="Riekhof W.R."/>
            <person name="Harris S.S."/>
        </authorList>
    </citation>
    <scope>NUCLEOTIDE SEQUENCE</scope>
    <source>
        <strain evidence="2">JF 03-4F</strain>
    </source>
</reference>
<feature type="compositionally biased region" description="Polar residues" evidence="1">
    <location>
        <begin position="463"/>
        <end position="484"/>
    </location>
</feature>
<feature type="compositionally biased region" description="Polar residues" evidence="1">
    <location>
        <begin position="177"/>
        <end position="186"/>
    </location>
</feature>
<comment type="caution">
    <text evidence="2">The sequence shown here is derived from an EMBL/GenBank/DDBJ whole genome shotgun (WGS) entry which is preliminary data.</text>
</comment>
<feature type="compositionally biased region" description="Polar residues" evidence="1">
    <location>
        <begin position="876"/>
        <end position="885"/>
    </location>
</feature>
<accession>A0AAN6DZS5</accession>
<sequence>MEYHEPWLADFIVSGLTEYIRKLRTGQPLVQYRSKSNGGETIQLWRGAHFEGTVRVVQIIQEHPLKGVLSDGRHHIETVFGKSVEAQLKASGVQISELTSPFFALRVTKPTIIVDGAYGKPKLRLLTVDCQEERTVKVQGTMPLAEGSLAGEDRVIKEKVLELLQLNPGERRVASMPSDSPQSVKSQVAYDNDNPSDSEDDVYQERFQTQIPQSSSYHPAPKPALANARIAATETYDNSELLAQLQRRGQRKKPSETAAIRKSPSKPAQSSHENSEPYSQAANIDIAPTVPGSFSPSMNEQNAAEVSSAQPLRHDEQMDKRESGANGPSAVNDGDESTEAIPTPKPGVLQPSLSAIAPELPTGLVCHFARWRREARSGKYVPRYVQKIPEDQKTLLESDDSWQPPLVGHASRPGQVPLPLLERLCQAADQKALSLEEAQDVPERRTTEHEAQPVASWKELSPSPGNAESDSEISQASWSASPPTQERRVRKLPADSPPLAPRQAKRPLSSQENAFDRREDTTQQQSALSNSLDTSPLDTAAQKDSHEGRCRELVSPVEGTHETSITQSSKEAPKLSADTLKSSEHMNAVANRVQVERTPHVPKGNWYHASSDLMGIIDDADLPLSCIPATHYENTNKHIDQSRAAKTLHPSLSREKEQKRTRITDRMPANGAEAANQPLDTQTAQLHGARPAVASTAPVGTDTVGIGGPEEESHEATQAVSETRLPARSHGSQNALLVPIQYGFVPDDYAAPEGQSPAEASPPRSYHPQPALPLSSKPDLGAVEEAATDRQARAETGPVVEEIVASFESGDARGRSPILAGKRRHPEDAFGPRKRPRRAQPLVSERSFDPAYASVYKSIEERRRAQLSRIAKPKSLSGQSASSSVKGFDNAGDALRESSSPPMHLRTPVTADISPRESTPITRVSIYAGIDGHNSKVRPSDSISQTLAPLHIDLPPVFAQFKAAYADYNGDLDDFGKSYRLLGNLLRRGQAPHQFLFDDAICHHFNSYRRYLAEEGANDPDRPMAFHEYYARRVPTPTHLKSIVTLKMFQGISSRPHSVASRRSSGRADNTSIADIPSLLSRQEMSVEERSVTNHEANHEKADDEKNLSQSDQAVEQWRREVSCPASPELGTRDVDRSRSDISMIDCEVPDQNMSKFAPGPSDPEPSKKRRNVSVQASSTAMTPPMAKPSKAPQFKKPSRTSTSGRPVLSSSSARSAVAQSPAVKKFTKWCNKLKGL</sequence>
<feature type="compositionally biased region" description="Polar residues" evidence="1">
    <location>
        <begin position="292"/>
        <end position="310"/>
    </location>
</feature>
<feature type="region of interest" description="Disordered" evidence="1">
    <location>
        <begin position="1055"/>
        <end position="1222"/>
    </location>
</feature>
<keyword evidence="3" id="KW-1185">Reference proteome</keyword>
<feature type="compositionally biased region" description="Basic and acidic residues" evidence="1">
    <location>
        <begin position="1085"/>
        <end position="1107"/>
    </location>
</feature>
<feature type="compositionally biased region" description="Basic and acidic residues" evidence="1">
    <location>
        <begin position="541"/>
        <end position="552"/>
    </location>
</feature>
<organism evidence="2 3">
    <name type="scientific">Exophiala viscosa</name>
    <dbReference type="NCBI Taxonomy" id="2486360"/>
    <lineage>
        <taxon>Eukaryota</taxon>
        <taxon>Fungi</taxon>
        <taxon>Dikarya</taxon>
        <taxon>Ascomycota</taxon>
        <taxon>Pezizomycotina</taxon>
        <taxon>Eurotiomycetes</taxon>
        <taxon>Chaetothyriomycetidae</taxon>
        <taxon>Chaetothyriales</taxon>
        <taxon>Herpotrichiellaceae</taxon>
        <taxon>Exophiala</taxon>
    </lineage>
</organism>
<dbReference type="AlphaFoldDB" id="A0AAN6DZS5"/>
<feature type="region of interest" description="Disordered" evidence="1">
    <location>
        <begin position="870"/>
        <end position="915"/>
    </location>
</feature>
<evidence type="ECO:0008006" key="4">
    <source>
        <dbReference type="Google" id="ProtNLM"/>
    </source>
</evidence>
<feature type="compositionally biased region" description="Basic and acidic residues" evidence="1">
    <location>
        <begin position="441"/>
        <end position="451"/>
    </location>
</feature>
<name>A0AAN6DZS5_9EURO</name>
<feature type="compositionally biased region" description="Basic and acidic residues" evidence="1">
    <location>
        <begin position="312"/>
        <end position="323"/>
    </location>
</feature>
<feature type="region of interest" description="Disordered" evidence="1">
    <location>
        <begin position="705"/>
        <end position="731"/>
    </location>
</feature>
<evidence type="ECO:0000313" key="2">
    <source>
        <dbReference type="EMBL" id="KAI1614524.1"/>
    </source>
</evidence>
<feature type="compositionally biased region" description="Low complexity" evidence="1">
    <location>
        <begin position="1204"/>
        <end position="1222"/>
    </location>
</feature>
<feature type="compositionally biased region" description="Polar residues" evidence="1">
    <location>
        <begin position="522"/>
        <end position="537"/>
    </location>
</feature>
<feature type="compositionally biased region" description="Basic and acidic residues" evidence="1">
    <location>
        <begin position="1131"/>
        <end position="1140"/>
    </location>
</feature>
<feature type="region of interest" description="Disordered" evidence="1">
    <location>
        <begin position="171"/>
        <end position="200"/>
    </location>
</feature>
<feature type="compositionally biased region" description="Basic and acidic residues" evidence="1">
    <location>
        <begin position="652"/>
        <end position="661"/>
    </location>
</feature>
<proteinExistence type="predicted"/>
<evidence type="ECO:0000313" key="3">
    <source>
        <dbReference type="Proteomes" id="UP001203852"/>
    </source>
</evidence>
<feature type="compositionally biased region" description="Polar residues" evidence="1">
    <location>
        <begin position="1055"/>
        <end position="1073"/>
    </location>
</feature>
<protein>
    <recommendedName>
        <fullName evidence="4">Telomere replication protein EST3</fullName>
    </recommendedName>
</protein>
<feature type="region of interest" description="Disordered" evidence="1">
    <location>
        <begin position="245"/>
        <end position="347"/>
    </location>
</feature>
<feature type="region of interest" description="Disordered" evidence="1">
    <location>
        <begin position="435"/>
        <end position="579"/>
    </location>
</feature>